<dbReference type="InterPro" id="IPR012341">
    <property type="entry name" value="6hp_glycosidase-like_sf"/>
</dbReference>
<dbReference type="InterPro" id="IPR036026">
    <property type="entry name" value="Seven-hairpin_glycosidases"/>
</dbReference>
<dbReference type="Proteomes" id="UP000214365">
    <property type="component" value="Unassembled WGS sequence"/>
</dbReference>
<evidence type="ECO:0000313" key="15">
    <source>
        <dbReference type="EMBL" id="OKL55958.1"/>
    </source>
</evidence>
<comment type="catalytic activity">
    <reaction evidence="9">
        <text>N(4)-(alpha-D-Man-(1-&gt;2)-alpha-D-Man-(1-&gt;2)-alpha-D-Man-(1-&gt;3)-[alpha-D-Man-(1-&gt;3)-[alpha-D-Man-(1-&gt;2)-alpha-D-Man-(1-&gt;6)]-alpha-D-Man-(1-&gt;6)]-beta-D-Man-(1-&gt;4)-beta-D-GlcNAc-(1-&gt;4)-beta-D-GlcNAc)-L-asparaginyl-[protein] (N-glucan mannose isomer 8A1,2,3B1,3) + 3 H2O = N(4)-(alpha-D-Man-(1-&gt;3)-[alpha-D-Man-(1-&gt;3)-[alpha-D-Man-(1-&gt;6)]-alpha-D-Man-(1-&gt;6)]-beta-D-Man-(1-&gt;4)-beta-D-GlcNAc-(1-&gt;4)-beta-D-GlcNAc)-L-asparaginyl-[protein] (N-glucan mannose isomer 5A1,2) + 3 beta-D-mannose</text>
        <dbReference type="Rhea" id="RHEA:56028"/>
        <dbReference type="Rhea" id="RHEA-COMP:14358"/>
        <dbReference type="Rhea" id="RHEA-COMP:14367"/>
        <dbReference type="ChEBI" id="CHEBI:15377"/>
        <dbReference type="ChEBI" id="CHEBI:28563"/>
        <dbReference type="ChEBI" id="CHEBI:59087"/>
        <dbReference type="ChEBI" id="CHEBI:60628"/>
        <dbReference type="EC" id="3.2.1.113"/>
    </reaction>
</comment>
<keyword evidence="7" id="KW-0325">Glycoprotein</keyword>
<keyword evidence="12" id="KW-0106">Calcium</keyword>
<dbReference type="AlphaFoldDB" id="A0A225AG42"/>
<gene>
    <name evidence="15" type="ORF">UA08_08656</name>
</gene>
<comment type="catalytic activity">
    <reaction evidence="10">
        <text>N(4)-(alpha-D-Man-(1-&gt;2)-alpha-D-Man-(1-&gt;2)-alpha-D-Man-(1-&gt;3)-[alpha-D-Man-(1-&gt;2)-alpha-D-Man-(1-&gt;3)-[alpha-D-Man-(1-&gt;2)-alpha-D-Man-(1-&gt;6)]-alpha-D-Man-(1-&gt;6)]-beta-D-Man-(1-&gt;4)-beta-D-GlcNAc-(1-&gt;4)-beta-D-GlcNAc)-L-asparaginyl-[protein] (N-glucan mannose isomer 9A1,2,3B1,2,3) + 4 H2O = N(4)-(alpha-D-Man-(1-&gt;3)-[alpha-D-Man-(1-&gt;3)-[alpha-D-Man-(1-&gt;6)]-alpha-D-Man-(1-&gt;6)]-beta-D-Man-(1-&gt;4)-beta-D-GlcNAc-(1-&gt;4)-beta-D-GlcNAc)-L-asparaginyl-[protein] (N-glucan mannose isomer 5A1,2) + 4 beta-D-mannose</text>
        <dbReference type="Rhea" id="RHEA:56008"/>
        <dbReference type="Rhea" id="RHEA-COMP:14356"/>
        <dbReference type="Rhea" id="RHEA-COMP:14367"/>
        <dbReference type="ChEBI" id="CHEBI:15377"/>
        <dbReference type="ChEBI" id="CHEBI:28563"/>
        <dbReference type="ChEBI" id="CHEBI:59087"/>
        <dbReference type="ChEBI" id="CHEBI:139493"/>
        <dbReference type="EC" id="3.2.1.113"/>
    </reaction>
</comment>
<keyword evidence="4 14" id="KW-0732">Signal</keyword>
<evidence type="ECO:0000256" key="3">
    <source>
        <dbReference type="ARBA" id="ARBA00007658"/>
    </source>
</evidence>
<name>A0A225AG42_TALAT</name>
<dbReference type="GO" id="GO:0016020">
    <property type="term" value="C:membrane"/>
    <property type="evidence" value="ECO:0007669"/>
    <property type="project" value="InterPro"/>
</dbReference>
<feature type="active site" description="Proton donor" evidence="11">
    <location>
        <position position="115"/>
    </location>
</feature>
<protein>
    <recommendedName>
        <fullName evidence="13">alpha-1,2-Mannosidase</fullName>
        <ecNumber evidence="13">3.2.1.-</ecNumber>
    </recommendedName>
</protein>
<dbReference type="Gene3D" id="1.50.10.10">
    <property type="match status" value="1"/>
</dbReference>
<dbReference type="RefSeq" id="XP_020116079.1">
    <property type="nucleotide sequence ID" value="XM_020263758.1"/>
</dbReference>
<reference evidence="15 16" key="1">
    <citation type="submission" date="2015-06" db="EMBL/GenBank/DDBJ databases">
        <title>Talaromyces atroroseus IBT 11181 draft genome.</title>
        <authorList>
            <person name="Rasmussen K.B."/>
            <person name="Rasmussen S."/>
            <person name="Petersen B."/>
            <person name="Sicheritz-Ponten T."/>
            <person name="Mortensen U.H."/>
            <person name="Thrane U."/>
        </authorList>
    </citation>
    <scope>NUCLEOTIDE SEQUENCE [LARGE SCALE GENOMIC DNA]</scope>
    <source>
        <strain evidence="15 16">IBT 11181</strain>
    </source>
</reference>
<dbReference type="EC" id="3.2.1.-" evidence="13"/>
<feature type="chain" id="PRO_5011607995" description="alpha-1,2-Mannosidase" evidence="14">
    <location>
        <begin position="20"/>
        <end position="503"/>
    </location>
</feature>
<evidence type="ECO:0000256" key="1">
    <source>
        <dbReference type="ARBA" id="ARBA00001913"/>
    </source>
</evidence>
<accession>A0A225AG42</accession>
<evidence type="ECO:0000256" key="4">
    <source>
        <dbReference type="ARBA" id="ARBA00022729"/>
    </source>
</evidence>
<evidence type="ECO:0000256" key="12">
    <source>
        <dbReference type="PIRSR" id="PIRSR601382-2"/>
    </source>
</evidence>
<dbReference type="InterPro" id="IPR001382">
    <property type="entry name" value="Glyco_hydro_47"/>
</dbReference>
<proteinExistence type="inferred from homology"/>
<evidence type="ECO:0000256" key="6">
    <source>
        <dbReference type="ARBA" id="ARBA00023157"/>
    </source>
</evidence>
<comment type="pathway">
    <text evidence="2">Protein modification; protein glycosylation.</text>
</comment>
<keyword evidence="12" id="KW-0479">Metal-binding</keyword>
<dbReference type="PANTHER" id="PTHR11742">
    <property type="entry name" value="MANNOSYL-OLIGOSACCHARIDE ALPHA-1,2-MANNOSIDASE-RELATED"/>
    <property type="match status" value="1"/>
</dbReference>
<dbReference type="GO" id="GO:0005975">
    <property type="term" value="P:carbohydrate metabolic process"/>
    <property type="evidence" value="ECO:0007669"/>
    <property type="project" value="InterPro"/>
</dbReference>
<dbReference type="GO" id="GO:0036503">
    <property type="term" value="P:ERAD pathway"/>
    <property type="evidence" value="ECO:0007669"/>
    <property type="project" value="UniProtKB-ARBA"/>
</dbReference>
<dbReference type="PANTHER" id="PTHR11742:SF101">
    <property type="entry name" value="MANNOSYL-OLIGOSACCHARIDE ALPHA-1,2-MANNOSIDASE 1B"/>
    <property type="match status" value="1"/>
</dbReference>
<feature type="active site" evidence="11">
    <location>
        <position position="402"/>
    </location>
</feature>
<evidence type="ECO:0000313" key="16">
    <source>
        <dbReference type="Proteomes" id="UP000214365"/>
    </source>
</evidence>
<keyword evidence="5 13" id="KW-0378">Hydrolase</keyword>
<dbReference type="STRING" id="1441469.A0A225AG42"/>
<dbReference type="GO" id="GO:0004571">
    <property type="term" value="F:mannosyl-oligosaccharide 1,2-alpha-mannosidase activity"/>
    <property type="evidence" value="ECO:0007669"/>
    <property type="project" value="UniProtKB-EC"/>
</dbReference>
<organism evidence="15 16">
    <name type="scientific">Talaromyces atroroseus</name>
    <dbReference type="NCBI Taxonomy" id="1441469"/>
    <lineage>
        <taxon>Eukaryota</taxon>
        <taxon>Fungi</taxon>
        <taxon>Dikarya</taxon>
        <taxon>Ascomycota</taxon>
        <taxon>Pezizomycotina</taxon>
        <taxon>Eurotiomycetes</taxon>
        <taxon>Eurotiomycetidae</taxon>
        <taxon>Eurotiales</taxon>
        <taxon>Trichocomaceae</taxon>
        <taxon>Talaromyces</taxon>
        <taxon>Talaromyces sect. Trachyspermi</taxon>
    </lineage>
</organism>
<evidence type="ECO:0000256" key="5">
    <source>
        <dbReference type="ARBA" id="ARBA00022801"/>
    </source>
</evidence>
<dbReference type="GO" id="GO:0005509">
    <property type="term" value="F:calcium ion binding"/>
    <property type="evidence" value="ECO:0007669"/>
    <property type="project" value="InterPro"/>
</dbReference>
<sequence>MRLSSVFLTASTVVSQAVASPVLKRDTEATDRANAVKQAFQIAWDGYYAHAFPHDELHPVDNGYDDNYDGWGASAVDAISTAAIMGNAQVVDQILNYIATIDFTKSNETTISLFETTIRYLGGLLAGYDLLAGPAANLVSDKSLVDALLTQAQSLADSLSYAFETPSGVPYNNLLLNSRGNDGSTTNGLATTGSLVLEWTRLSDLTGNKTYGEIAQKAESYLLNPQPAWTQPFPGLVGSNINISNGQFVDDYVTWNGGDDSFYEYLIKFFVYSPSRFSEYRDRWLAAANSTLEYLLSHPVPQPDLTFVNIWDNGTLISSSGHLTGFIGGNFLLAGSVLDRQDLIDAGLAFTDSWYATYNATATKIGPEGFAWDEAGVPSDQKTFYQVNGFYITSADYVLRPEVMESYYYAYRVTGDEKYRDWAWDAFVAINSTTHVGSGYSGIENVNVAGGDGFDNEQETFLFAEVLKYAYMIHADDADWQVKANGKNKFVFNTEAHPVLITS</sequence>
<keyword evidence="16" id="KW-1185">Reference proteome</keyword>
<dbReference type="GeneID" id="31008412"/>
<keyword evidence="6" id="KW-1015">Disulfide bond</keyword>
<comment type="similarity">
    <text evidence="3 13">Belongs to the glycosyl hydrolase 47 family.</text>
</comment>
<dbReference type="Pfam" id="PF01532">
    <property type="entry name" value="Glyco_hydro_47"/>
    <property type="match status" value="1"/>
</dbReference>
<dbReference type="OrthoDB" id="8118055at2759"/>
<evidence type="ECO:0000256" key="10">
    <source>
        <dbReference type="ARBA" id="ARBA00048605"/>
    </source>
</evidence>
<feature type="active site" description="Proton donor" evidence="11">
    <location>
        <position position="368"/>
    </location>
</feature>
<dbReference type="EMBL" id="LFMY01000016">
    <property type="protein sequence ID" value="OKL55958.1"/>
    <property type="molecule type" value="Genomic_DNA"/>
</dbReference>
<dbReference type="FunFam" id="1.50.10.10:FF:000047">
    <property type="entry name" value="Mannosyl-oligosaccharide alpha-1,2-mannosidase"/>
    <property type="match status" value="1"/>
</dbReference>
<evidence type="ECO:0000256" key="11">
    <source>
        <dbReference type="PIRSR" id="PIRSR601382-1"/>
    </source>
</evidence>
<feature type="signal peptide" evidence="14">
    <location>
        <begin position="1"/>
        <end position="19"/>
    </location>
</feature>
<evidence type="ECO:0000256" key="7">
    <source>
        <dbReference type="ARBA" id="ARBA00023180"/>
    </source>
</evidence>
<evidence type="ECO:0000256" key="14">
    <source>
        <dbReference type="SAM" id="SignalP"/>
    </source>
</evidence>
<keyword evidence="8 13" id="KW-0326">Glycosidase</keyword>
<comment type="caution">
    <text evidence="15">The sequence shown here is derived from an EMBL/GenBank/DDBJ whole genome shotgun (WGS) entry which is preliminary data.</text>
</comment>
<comment type="cofactor">
    <cofactor evidence="1 12">
        <name>Ca(2+)</name>
        <dbReference type="ChEBI" id="CHEBI:29108"/>
    </cofactor>
</comment>
<dbReference type="GO" id="GO:0005783">
    <property type="term" value="C:endoplasmic reticulum"/>
    <property type="evidence" value="ECO:0007669"/>
    <property type="project" value="TreeGrafter"/>
</dbReference>
<evidence type="ECO:0000256" key="2">
    <source>
        <dbReference type="ARBA" id="ARBA00004922"/>
    </source>
</evidence>
<evidence type="ECO:0000256" key="8">
    <source>
        <dbReference type="ARBA" id="ARBA00023295"/>
    </source>
</evidence>
<feature type="binding site" evidence="12">
    <location>
        <position position="494"/>
    </location>
    <ligand>
        <name>Ca(2+)</name>
        <dbReference type="ChEBI" id="CHEBI:29108"/>
    </ligand>
</feature>
<dbReference type="PRINTS" id="PR00747">
    <property type="entry name" value="GLYHDRLASE47"/>
</dbReference>
<dbReference type="InterPro" id="IPR050749">
    <property type="entry name" value="Glycosyl_Hydrolase_47"/>
</dbReference>
<dbReference type="UniPathway" id="UPA00378"/>
<feature type="active site" evidence="11">
    <location>
        <position position="260"/>
    </location>
</feature>
<evidence type="ECO:0000256" key="9">
    <source>
        <dbReference type="ARBA" id="ARBA00047669"/>
    </source>
</evidence>
<evidence type="ECO:0000256" key="13">
    <source>
        <dbReference type="RuleBase" id="RU361193"/>
    </source>
</evidence>
<dbReference type="SUPFAM" id="SSF48225">
    <property type="entry name" value="Seven-hairpin glycosidases"/>
    <property type="match status" value="1"/>
</dbReference>